<dbReference type="GO" id="GO:0005886">
    <property type="term" value="C:plasma membrane"/>
    <property type="evidence" value="ECO:0007669"/>
    <property type="project" value="TreeGrafter"/>
</dbReference>
<dbReference type="EMBL" id="CP051775">
    <property type="protein sequence ID" value="QJE71836.1"/>
    <property type="molecule type" value="Genomic_DNA"/>
</dbReference>
<organism evidence="3 4">
    <name type="scientific">Aerophototrophica crusticola</name>
    <dbReference type="NCBI Taxonomy" id="1709002"/>
    <lineage>
        <taxon>Bacteria</taxon>
        <taxon>Pseudomonadati</taxon>
        <taxon>Pseudomonadota</taxon>
        <taxon>Alphaproteobacteria</taxon>
        <taxon>Rhodospirillales</taxon>
        <taxon>Rhodospirillaceae</taxon>
        <taxon>Aerophototrophica</taxon>
    </lineage>
</organism>
<dbReference type="InterPro" id="IPR032816">
    <property type="entry name" value="VTT_dom"/>
</dbReference>
<dbReference type="AlphaFoldDB" id="A0A858R412"/>
<keyword evidence="4" id="KW-1185">Reference proteome</keyword>
<dbReference type="PANTHER" id="PTHR42709:SF11">
    <property type="entry name" value="DEDA FAMILY PROTEIN"/>
    <property type="match status" value="1"/>
</dbReference>
<feature type="transmembrane region" description="Helical" evidence="1">
    <location>
        <begin position="52"/>
        <end position="78"/>
    </location>
</feature>
<feature type="transmembrane region" description="Helical" evidence="1">
    <location>
        <begin position="170"/>
        <end position="189"/>
    </location>
</feature>
<name>A0A858R412_9PROT</name>
<sequence length="193" mass="21430">MIRALYDWTMRLAAHPRAMWTMAGVSFAESSFFPIPPDVMLIPMILADRKRAFLIAAVCTLASVLGGMFGYLIGYALYEALAEPILRAYGYVDQFHAFEAKYNEYGSLIVAMGALTPFPYKITTVFSGMVSMVFPAFVIASVLGRASRFFLVAGLLYWFGEPIRAFIEKYLGLLTILFFLLLVGGFAAVKVLL</sequence>
<evidence type="ECO:0000256" key="1">
    <source>
        <dbReference type="SAM" id="Phobius"/>
    </source>
</evidence>
<protein>
    <submittedName>
        <fullName evidence="3">DedA family protein</fullName>
    </submittedName>
</protein>
<evidence type="ECO:0000313" key="3">
    <source>
        <dbReference type="EMBL" id="QJE71836.1"/>
    </source>
</evidence>
<keyword evidence="1" id="KW-1133">Transmembrane helix</keyword>
<keyword evidence="1" id="KW-0812">Transmembrane</keyword>
<feature type="transmembrane region" description="Helical" evidence="1">
    <location>
        <begin position="133"/>
        <end position="158"/>
    </location>
</feature>
<proteinExistence type="predicted"/>
<evidence type="ECO:0000259" key="2">
    <source>
        <dbReference type="Pfam" id="PF09335"/>
    </source>
</evidence>
<keyword evidence="1" id="KW-0472">Membrane</keyword>
<dbReference type="Pfam" id="PF09335">
    <property type="entry name" value="VTT_dom"/>
    <property type="match status" value="1"/>
</dbReference>
<reference evidence="3" key="1">
    <citation type="submission" date="2020-04" db="EMBL/GenBank/DDBJ databases">
        <title>A desert anoxygenic phototrophic bacterium fixes CO2 using RubisCO under aerobic conditions.</title>
        <authorList>
            <person name="Tang K."/>
        </authorList>
    </citation>
    <scope>NUCLEOTIDE SEQUENCE [LARGE SCALE GENOMIC DNA]</scope>
    <source>
        <strain evidence="3">MIMtkB3</strain>
    </source>
</reference>
<feature type="domain" description="VTT" evidence="2">
    <location>
        <begin position="58"/>
        <end position="155"/>
    </location>
</feature>
<gene>
    <name evidence="3" type="ORF">HHL28_00750</name>
</gene>
<dbReference type="Proteomes" id="UP000501891">
    <property type="component" value="Chromosome"/>
</dbReference>
<dbReference type="PANTHER" id="PTHR42709">
    <property type="entry name" value="ALKALINE PHOSPHATASE LIKE PROTEIN"/>
    <property type="match status" value="1"/>
</dbReference>
<dbReference type="KEGG" id="acru:HHL28_00750"/>
<dbReference type="InterPro" id="IPR051311">
    <property type="entry name" value="DedA_domain"/>
</dbReference>
<evidence type="ECO:0000313" key="4">
    <source>
        <dbReference type="Proteomes" id="UP000501891"/>
    </source>
</evidence>
<accession>A0A858R412</accession>